<proteinExistence type="predicted"/>
<organism evidence="4 5">
    <name type="scientific">Micromonospora thermarum</name>
    <dbReference type="NCBI Taxonomy" id="2720024"/>
    <lineage>
        <taxon>Bacteria</taxon>
        <taxon>Bacillati</taxon>
        <taxon>Actinomycetota</taxon>
        <taxon>Actinomycetes</taxon>
        <taxon>Micromonosporales</taxon>
        <taxon>Micromonosporaceae</taxon>
        <taxon>Micromonospora</taxon>
    </lineage>
</organism>
<dbReference type="PANTHER" id="PTHR16305">
    <property type="entry name" value="TESTICULAR SOLUBLE ADENYLYL CYCLASE"/>
    <property type="match status" value="1"/>
</dbReference>
<evidence type="ECO:0000313" key="4">
    <source>
        <dbReference type="EMBL" id="NJP35838.1"/>
    </source>
</evidence>
<evidence type="ECO:0000256" key="2">
    <source>
        <dbReference type="ARBA" id="ARBA00022840"/>
    </source>
</evidence>
<dbReference type="Proteomes" id="UP000783871">
    <property type="component" value="Unassembled WGS sequence"/>
</dbReference>
<name>A0ABX0ZFP2_9ACTN</name>
<dbReference type="EMBL" id="JAATEO010000062">
    <property type="protein sequence ID" value="NJP35838.1"/>
    <property type="molecule type" value="Genomic_DNA"/>
</dbReference>
<gene>
    <name evidence="4" type="ORF">HCJ94_28730</name>
</gene>
<protein>
    <submittedName>
        <fullName evidence="4">AAA family ATPase</fullName>
    </submittedName>
</protein>
<keyword evidence="1" id="KW-0547">Nucleotide-binding</keyword>
<evidence type="ECO:0000259" key="3">
    <source>
        <dbReference type="PROSITE" id="PS50043"/>
    </source>
</evidence>
<dbReference type="PANTHER" id="PTHR16305:SF35">
    <property type="entry name" value="TRANSCRIPTIONAL ACTIVATOR DOMAIN"/>
    <property type="match status" value="1"/>
</dbReference>
<dbReference type="SUPFAM" id="SSF52540">
    <property type="entry name" value="P-loop containing nucleoside triphosphate hydrolases"/>
    <property type="match status" value="1"/>
</dbReference>
<reference evidence="4 5" key="1">
    <citation type="submission" date="2020-03" db="EMBL/GenBank/DDBJ databases">
        <title>WGS of actinomycetes isolated from Thailand.</title>
        <authorList>
            <person name="Thawai C."/>
        </authorList>
    </citation>
    <scope>NUCLEOTIDE SEQUENCE [LARGE SCALE GENOMIC DNA]</scope>
    <source>
        <strain evidence="4 5">HSS6-12</strain>
    </source>
</reference>
<dbReference type="PROSITE" id="PS50043">
    <property type="entry name" value="HTH_LUXR_2"/>
    <property type="match status" value="1"/>
</dbReference>
<dbReference type="InterPro" id="IPR041664">
    <property type="entry name" value="AAA_16"/>
</dbReference>
<evidence type="ECO:0000256" key="1">
    <source>
        <dbReference type="ARBA" id="ARBA00022741"/>
    </source>
</evidence>
<dbReference type="Pfam" id="PF00196">
    <property type="entry name" value="GerE"/>
    <property type="match status" value="1"/>
</dbReference>
<keyword evidence="2" id="KW-0067">ATP-binding</keyword>
<dbReference type="InterPro" id="IPR000792">
    <property type="entry name" value="Tscrpt_reg_LuxR_C"/>
</dbReference>
<dbReference type="RefSeq" id="WP_168004144.1">
    <property type="nucleotide sequence ID" value="NZ_JAATEO010000062.1"/>
</dbReference>
<dbReference type="SUPFAM" id="SSF46894">
    <property type="entry name" value="C-terminal effector domain of the bipartite response regulators"/>
    <property type="match status" value="1"/>
</dbReference>
<sequence length="918" mass="97958">MVAEAGGRAAGLLGRRSECEALDRLVADVVAGASRILVLRGDAGVGKSALLGYLSDRVADWRIASAVGVESEMELAYSGLHQLCAPMLDLLERLPVPQRDALATVFGLSAGPVPDRLMVGLATLTLVAEAAGQHPLICLVEDAQWLDHASAQILAFVARRLLAERVAVVCAARTGTGDDVLAGLPSLPIGGLSDGDARTLLLGNVHGPLDAAVCDQIITESHGNPLALLELPRTWRAADVAGGFGFPASRPVAGKIEQSYVQRLRMLPSDTQLLVLAAAAEPLGDPVLLHRAAEAVGIDMAAAAPAMDAGLLQIRGRVEFTHPLVRSAAYRAATTADRHRVHRALAVATEAKADPDRRAWHRARATPGPDEDVATELVRSAGRAQSRGGLAAAAAFLARATELTPDPAKRVHRALDAAFANVQSGAFDVACALLAVARDGPADEFQRARIDMVRAQLAFASSRGNEATPLLLAAARRLEPLDVGLARQTYLDAFSAAHFAGRLHDGVGIADVALAARAAPRPSDNKPTAGDLLLDAFGALADEYEAAVPLCRDALQKLRRDEISARERLRWLWQGLVLALELWDDESAHILSHRHLQIARTMGALTELPHALSSHVPLLVFCGELSAAASLVAESQSVKEAIGISTAPYGALSVAAWRGKAREATELIEVTIREAGSRGEGVGVAYSEYTHALLCNSLGQYEAALAAARRACADPEEVIAHSRGLTELIESATRTGRTDLAAEALDRLAGKARASGTDWALGVEARARALLCEGDDAEGRFRAAVEHLSRARVRAELARAHLLYGEWLRRANRRVDARGELTIAYEMFSAMGMEGFAERTRRELLATGATVRKRSVETRNDLTAQEAQIARLARDGLSNPEIGEQLFISTRTVEWHLRKVFTKLGISSRRQLRGALLR</sequence>
<feature type="domain" description="HTH luxR-type" evidence="3">
    <location>
        <begin position="855"/>
        <end position="918"/>
    </location>
</feature>
<dbReference type="Gene3D" id="1.10.10.10">
    <property type="entry name" value="Winged helix-like DNA-binding domain superfamily/Winged helix DNA-binding domain"/>
    <property type="match status" value="1"/>
</dbReference>
<accession>A0ABX0ZFP2</accession>
<comment type="caution">
    <text evidence="4">The sequence shown here is derived from an EMBL/GenBank/DDBJ whole genome shotgun (WGS) entry which is preliminary data.</text>
</comment>
<dbReference type="CDD" id="cd06170">
    <property type="entry name" value="LuxR_C_like"/>
    <property type="match status" value="1"/>
</dbReference>
<dbReference type="InterPro" id="IPR036388">
    <property type="entry name" value="WH-like_DNA-bd_sf"/>
</dbReference>
<dbReference type="InterPro" id="IPR016032">
    <property type="entry name" value="Sig_transdc_resp-reg_C-effctor"/>
</dbReference>
<dbReference type="InterPro" id="IPR027417">
    <property type="entry name" value="P-loop_NTPase"/>
</dbReference>
<keyword evidence="5" id="KW-1185">Reference proteome</keyword>
<evidence type="ECO:0000313" key="5">
    <source>
        <dbReference type="Proteomes" id="UP000783871"/>
    </source>
</evidence>
<dbReference type="PRINTS" id="PR00038">
    <property type="entry name" value="HTHLUXR"/>
</dbReference>
<dbReference type="Pfam" id="PF13191">
    <property type="entry name" value="AAA_16"/>
    <property type="match status" value="1"/>
</dbReference>
<dbReference type="SMART" id="SM00421">
    <property type="entry name" value="HTH_LUXR"/>
    <property type="match status" value="1"/>
</dbReference>